<protein>
    <submittedName>
        <fullName evidence="1">Uncharacterized protein</fullName>
    </submittedName>
</protein>
<evidence type="ECO:0000313" key="2">
    <source>
        <dbReference type="Proteomes" id="UP000479000"/>
    </source>
</evidence>
<evidence type="ECO:0000313" key="1">
    <source>
        <dbReference type="EMBL" id="CAB0003900.1"/>
    </source>
</evidence>
<reference evidence="1 2" key="1">
    <citation type="submission" date="2020-02" db="EMBL/GenBank/DDBJ databases">
        <authorList>
            <person name="Ferguson B K."/>
        </authorList>
    </citation>
    <scope>NUCLEOTIDE SEQUENCE [LARGE SCALE GENOMIC DNA]</scope>
</reference>
<dbReference type="Proteomes" id="UP000479000">
    <property type="component" value="Unassembled WGS sequence"/>
</dbReference>
<feature type="non-terminal residue" evidence="1">
    <location>
        <position position="144"/>
    </location>
</feature>
<organism evidence="1 2">
    <name type="scientific">Nesidiocoris tenuis</name>
    <dbReference type="NCBI Taxonomy" id="355587"/>
    <lineage>
        <taxon>Eukaryota</taxon>
        <taxon>Metazoa</taxon>
        <taxon>Ecdysozoa</taxon>
        <taxon>Arthropoda</taxon>
        <taxon>Hexapoda</taxon>
        <taxon>Insecta</taxon>
        <taxon>Pterygota</taxon>
        <taxon>Neoptera</taxon>
        <taxon>Paraneoptera</taxon>
        <taxon>Hemiptera</taxon>
        <taxon>Heteroptera</taxon>
        <taxon>Panheteroptera</taxon>
        <taxon>Cimicomorpha</taxon>
        <taxon>Miridae</taxon>
        <taxon>Dicyphina</taxon>
        <taxon>Nesidiocoris</taxon>
    </lineage>
</organism>
<gene>
    <name evidence="1" type="ORF">NTEN_LOCUS9377</name>
</gene>
<accession>A0A6H5GKZ3</accession>
<name>A0A6H5GKZ3_9HEMI</name>
<dbReference type="AlphaFoldDB" id="A0A6H5GKZ3"/>
<dbReference type="EMBL" id="CADCXU010014144">
    <property type="protein sequence ID" value="CAB0003900.1"/>
    <property type="molecule type" value="Genomic_DNA"/>
</dbReference>
<sequence length="144" mass="16844">MGKCKVTLTHFELSPLILARMSNSIAGMTWRKKKATASRMGFRIRRQNGCLEEKISLGRQVSSGTATMPGTAVFFYNLHSRIYEICNFSRYLKVLHLLRHFQHRVRAFDVEKDCTGQIFGEADRCSHMVDYVHIFEQLLWDYEY</sequence>
<keyword evidence="2" id="KW-1185">Reference proteome</keyword>
<proteinExistence type="predicted"/>